<name>A0A8D9DWK8_9HEMI</name>
<dbReference type="GO" id="GO:0031083">
    <property type="term" value="C:BLOC-1 complex"/>
    <property type="evidence" value="ECO:0007669"/>
    <property type="project" value="TreeGrafter"/>
</dbReference>
<sequence length="181" mass="20224">MLPELAKDYSNYMKINVAQEISPIQDVVDDLLTRLEETESIIAMIHLEQEQEDILPDLIQCNENLKRMEVKVDKITAFLAHVARDVNMLQTKVINAELDFPVQTNEGSLSSLFNKLIKSTDSSVTNTPRSTLLPYEAPEIFRTSEFFPPVSQPSEGESSKPESESATKTSDSTADSKKTDG</sequence>
<organism evidence="2">
    <name type="scientific">Cacopsylla melanoneura</name>
    <dbReference type="NCBI Taxonomy" id="428564"/>
    <lineage>
        <taxon>Eukaryota</taxon>
        <taxon>Metazoa</taxon>
        <taxon>Ecdysozoa</taxon>
        <taxon>Arthropoda</taxon>
        <taxon>Hexapoda</taxon>
        <taxon>Insecta</taxon>
        <taxon>Pterygota</taxon>
        <taxon>Neoptera</taxon>
        <taxon>Paraneoptera</taxon>
        <taxon>Hemiptera</taxon>
        <taxon>Sternorrhyncha</taxon>
        <taxon>Psylloidea</taxon>
        <taxon>Psyllidae</taxon>
        <taxon>Psyllinae</taxon>
        <taxon>Cacopsylla</taxon>
    </lineage>
</organism>
<feature type="region of interest" description="Disordered" evidence="1">
    <location>
        <begin position="144"/>
        <end position="181"/>
    </location>
</feature>
<dbReference type="EMBL" id="HBUF01381844">
    <property type="protein sequence ID" value="CAG6730604.1"/>
    <property type="molecule type" value="Transcribed_RNA"/>
</dbReference>
<dbReference type="PANTHER" id="PTHR16230">
    <property type="entry name" value="CAPPUCCINO"/>
    <property type="match status" value="1"/>
</dbReference>
<dbReference type="InterPro" id="IPR024857">
    <property type="entry name" value="Cappuccino"/>
</dbReference>
<dbReference type="AlphaFoldDB" id="A0A8D9DWK8"/>
<reference evidence="2" key="1">
    <citation type="submission" date="2021-05" db="EMBL/GenBank/DDBJ databases">
        <authorList>
            <person name="Alioto T."/>
            <person name="Alioto T."/>
            <person name="Gomez Garrido J."/>
        </authorList>
    </citation>
    <scope>NUCLEOTIDE SEQUENCE</scope>
</reference>
<protein>
    <submittedName>
        <fullName evidence="2">Biogenesis of lysosome-related organelles complex 1 subunit 4</fullName>
    </submittedName>
</protein>
<accession>A0A8D9DWK8</accession>
<dbReference type="PANTHER" id="PTHR16230:SF3">
    <property type="entry name" value="BIOGENESIS OF LYSOSOMAL ORGANELLES COMPLEX-1, SUBUNIT 4, CAPPUCCINO"/>
    <property type="match status" value="1"/>
</dbReference>
<proteinExistence type="predicted"/>
<evidence type="ECO:0000313" key="2">
    <source>
        <dbReference type="EMBL" id="CAG6730604.1"/>
    </source>
</evidence>
<evidence type="ECO:0000256" key="1">
    <source>
        <dbReference type="SAM" id="MobiDB-lite"/>
    </source>
</evidence>